<evidence type="ECO:0000313" key="3">
    <source>
        <dbReference type="Proteomes" id="UP001335729"/>
    </source>
</evidence>
<dbReference type="EMBL" id="JAZDUE010000019">
    <property type="protein sequence ID" value="MEE4025371.1"/>
    <property type="molecule type" value="Genomic_DNA"/>
</dbReference>
<organism evidence="2 3">
    <name type="scientific">Gordonia prachuapensis</name>
    <dbReference type="NCBI Taxonomy" id="3115651"/>
    <lineage>
        <taxon>Bacteria</taxon>
        <taxon>Bacillati</taxon>
        <taxon>Actinomycetota</taxon>
        <taxon>Actinomycetes</taxon>
        <taxon>Mycobacteriales</taxon>
        <taxon>Gordoniaceae</taxon>
        <taxon>Gordonia</taxon>
    </lineage>
</organism>
<gene>
    <name evidence="2" type="ORF">V1Y59_19960</name>
</gene>
<keyword evidence="3" id="KW-1185">Reference proteome</keyword>
<evidence type="ECO:0000259" key="1">
    <source>
        <dbReference type="Pfam" id="PF02464"/>
    </source>
</evidence>
<dbReference type="Gene3D" id="3.90.950.20">
    <property type="entry name" value="CinA-like"/>
    <property type="match status" value="1"/>
</dbReference>
<proteinExistence type="predicted"/>
<feature type="domain" description="CinA C-terminal" evidence="1">
    <location>
        <begin position="20"/>
        <end position="161"/>
    </location>
</feature>
<dbReference type="Proteomes" id="UP001335729">
    <property type="component" value="Unassembled WGS sequence"/>
</dbReference>
<dbReference type="RefSeq" id="WP_330506794.1">
    <property type="nucleotide sequence ID" value="NZ_JAZDUE010000019.1"/>
</dbReference>
<evidence type="ECO:0000313" key="2">
    <source>
        <dbReference type="EMBL" id="MEE4025371.1"/>
    </source>
</evidence>
<protein>
    <submittedName>
        <fullName evidence="2">CinA family protein</fullName>
    </submittedName>
</protein>
<dbReference type="Pfam" id="PF02464">
    <property type="entry name" value="CinA"/>
    <property type="match status" value="1"/>
</dbReference>
<dbReference type="NCBIfam" id="TIGR00199">
    <property type="entry name" value="PncC_domain"/>
    <property type="match status" value="1"/>
</dbReference>
<comment type="caution">
    <text evidence="2">The sequence shown here is derived from an EMBL/GenBank/DDBJ whole genome shotgun (WGS) entry which is preliminary data.</text>
</comment>
<reference evidence="2 3" key="1">
    <citation type="submission" date="2024-01" db="EMBL/GenBank/DDBJ databases">
        <title>Draft genome sequence of Gordonia sp. PKS22-38.</title>
        <authorList>
            <person name="Suphannarot A."/>
            <person name="Mingma R."/>
        </authorList>
    </citation>
    <scope>NUCLEOTIDE SEQUENCE [LARGE SCALE GENOMIC DNA]</scope>
    <source>
        <strain evidence="2 3">PKS22-38</strain>
    </source>
</reference>
<dbReference type="InterPro" id="IPR036653">
    <property type="entry name" value="CinA-like_C"/>
</dbReference>
<sequence length="173" mass="18415">MVSEPEDRVPTDEEVHERCEKLAELVGQRELTVATAESLTAGNLASHLGRATASGDWYCGGVVAYRKEVKHSVLHVPDGPVVCEAAAEAMATSVAEFMGAHIALAVTGEAGPECQEDVPPGTVWFGMYDRGDVRTEHHVFDGDPPTVLARTIATSLNLLLTVAENADPREGAH</sequence>
<name>A0ABU7MYH6_9ACTN</name>
<dbReference type="InterPro" id="IPR008136">
    <property type="entry name" value="CinA_C"/>
</dbReference>
<accession>A0ABU7MYH6</accession>
<dbReference type="SUPFAM" id="SSF142433">
    <property type="entry name" value="CinA-like"/>
    <property type="match status" value="1"/>
</dbReference>